<keyword evidence="7" id="KW-1185">Reference proteome</keyword>
<dbReference type="AlphaFoldDB" id="A0A6M4ADI5"/>
<dbReference type="Proteomes" id="UP000274350">
    <property type="component" value="Chromosome"/>
</dbReference>
<feature type="transmembrane region" description="Helical" evidence="5">
    <location>
        <begin position="549"/>
        <end position="567"/>
    </location>
</feature>
<feature type="transmembrane region" description="Helical" evidence="5">
    <location>
        <begin position="478"/>
        <end position="503"/>
    </location>
</feature>
<keyword evidence="3 5" id="KW-1133">Transmembrane helix</keyword>
<dbReference type="InterPro" id="IPR011385">
    <property type="entry name" value="Site-sp_rcmbase"/>
</dbReference>
<dbReference type="EMBL" id="CP051152">
    <property type="protein sequence ID" value="QJQ07679.1"/>
    <property type="molecule type" value="Genomic_DNA"/>
</dbReference>
<protein>
    <submittedName>
        <fullName evidence="6">Site-specific recombinase</fullName>
    </submittedName>
</protein>
<keyword evidence="2 5" id="KW-0812">Transmembrane</keyword>
<reference evidence="6 7" key="1">
    <citation type="journal article" date="2019" name="Int. J. Syst. Evol. Microbiol.">
        <title>Undibacterium piscinae sp. nov., isolated from Korean shiner intestine.</title>
        <authorList>
            <person name="Lee S.Y."/>
            <person name="Kang W."/>
            <person name="Kim P.S."/>
            <person name="Kim H.S."/>
            <person name="Sung H."/>
            <person name="Shin N.R."/>
            <person name="Whon T.W."/>
            <person name="Yun J.H."/>
            <person name="Lee J.Y."/>
            <person name="Lee J.Y."/>
            <person name="Jung M.J."/>
            <person name="Jeong Y.S."/>
            <person name="Tak E.J."/>
            <person name="Han J.E."/>
            <person name="Hyun D.W."/>
            <person name="Kang M.S."/>
            <person name="Lee K.E."/>
            <person name="Lee B.H."/>
            <person name="Bae J.W."/>
        </authorList>
    </citation>
    <scope>NUCLEOTIDE SEQUENCE [LARGE SCALE GENOMIC DNA]</scope>
    <source>
        <strain evidence="6 7">S11R28</strain>
    </source>
</reference>
<accession>A0A6M4ADI5</accession>
<evidence type="ECO:0000256" key="4">
    <source>
        <dbReference type="ARBA" id="ARBA00023136"/>
    </source>
</evidence>
<feature type="transmembrane region" description="Helical" evidence="5">
    <location>
        <begin position="433"/>
        <end position="457"/>
    </location>
</feature>
<gene>
    <name evidence="6" type="ORF">EJG51_009630</name>
</gene>
<evidence type="ECO:0000256" key="5">
    <source>
        <dbReference type="SAM" id="Phobius"/>
    </source>
</evidence>
<feature type="transmembrane region" description="Helical" evidence="5">
    <location>
        <begin position="339"/>
        <end position="363"/>
    </location>
</feature>
<feature type="transmembrane region" description="Helical" evidence="5">
    <location>
        <begin position="603"/>
        <end position="624"/>
    </location>
</feature>
<evidence type="ECO:0000256" key="2">
    <source>
        <dbReference type="ARBA" id="ARBA00022692"/>
    </source>
</evidence>
<sequence length="671" mass="74930">MDNILERITLATQLDANYREIGPLRELLAVIRPKRIDDVAQATDNIRALCYVLEHQPEHNTTLRSYLLQVFVSRKLMHLLTDTGITENKGFWGAASQTVADKFLPPLLNDDYIKDVFGQLFDNQHDYQWVNGVDDQSWLALFRMLNLVPQRSGTTYAALTREILSAVQVLSYRISAIGLESELVRNYPEIERFESPFLRQNDEANNYVMRYSTSLVDAEVEPEDAGPIEVLLIQCEDVVMKIRRTAAVQGVSISLTRLLLRLTQSIDRLRYLLSLLDARKDGEAAQIGVSLLKELVLADNKSHSLRQLIRSNTELLSLQMTERAGKSGEHYVTANRGEWLAMLYSAMGAGLIVGFMALIKILFGKLALAPFGFALLYSLNYSSGFIFVHVLHFTIATKQPAMTAALIARAIDSGRQKLDELVELIVRVLRSQFIAIIGNIALAMPTAYAIAWAWYGIYGTHLVSPDKAAHLLHDIDPFSSLALPHAAIAGVCLFLSGLISGYYDNTASYANIPARLRQLQWLKRLLGATRLQTMTTYIGNNLGALAGNLFFGIMLGTIGQLGVFFGLPIDIRHITFSSANFSFALVGLDHQISWQIVLTSLTGILLIGLVNLGVSFSLAMLVALRSRRVSIDQEKALSKTLWKRFLSGPRDFFARSIFEKRVSKHHYAMSC</sequence>
<comment type="subcellular location">
    <subcellularLocation>
        <location evidence="1">Membrane</location>
        <topology evidence="1">Multi-pass membrane protein</topology>
    </subcellularLocation>
</comment>
<dbReference type="InterPro" id="IPR023271">
    <property type="entry name" value="Aquaporin-like"/>
</dbReference>
<dbReference type="Pfam" id="PF10136">
    <property type="entry name" value="SpecificRecomb"/>
    <property type="match status" value="1"/>
</dbReference>
<dbReference type="Gene3D" id="1.20.1080.10">
    <property type="entry name" value="Glycerol uptake facilitator protein"/>
    <property type="match status" value="1"/>
</dbReference>
<feature type="transmembrane region" description="Helical" evidence="5">
    <location>
        <begin position="375"/>
        <end position="395"/>
    </location>
</feature>
<name>A0A6M4ADI5_9BURK</name>
<evidence type="ECO:0000313" key="7">
    <source>
        <dbReference type="Proteomes" id="UP000274350"/>
    </source>
</evidence>
<keyword evidence="4 5" id="KW-0472">Membrane</keyword>
<dbReference type="KEGG" id="upi:EJG51_009630"/>
<dbReference type="PIRSF" id="PIRSF015380">
    <property type="entry name" value="Site-sp_rcmb"/>
    <property type="match status" value="1"/>
</dbReference>
<evidence type="ECO:0000313" key="6">
    <source>
        <dbReference type="EMBL" id="QJQ07679.1"/>
    </source>
</evidence>
<evidence type="ECO:0000256" key="3">
    <source>
        <dbReference type="ARBA" id="ARBA00022989"/>
    </source>
</evidence>
<dbReference type="GO" id="GO:0016020">
    <property type="term" value="C:membrane"/>
    <property type="evidence" value="ECO:0007669"/>
    <property type="project" value="UniProtKB-SubCell"/>
</dbReference>
<proteinExistence type="predicted"/>
<evidence type="ECO:0000256" key="1">
    <source>
        <dbReference type="ARBA" id="ARBA00004141"/>
    </source>
</evidence>
<organism evidence="6 7">
    <name type="scientific">Undibacterium piscinae</name>
    <dbReference type="NCBI Taxonomy" id="2495591"/>
    <lineage>
        <taxon>Bacteria</taxon>
        <taxon>Pseudomonadati</taxon>
        <taxon>Pseudomonadota</taxon>
        <taxon>Betaproteobacteria</taxon>
        <taxon>Burkholderiales</taxon>
        <taxon>Oxalobacteraceae</taxon>
        <taxon>Undibacterium</taxon>
    </lineage>
</organism>